<dbReference type="SUPFAM" id="SSF50156">
    <property type="entry name" value="PDZ domain-like"/>
    <property type="match status" value="1"/>
</dbReference>
<organism evidence="3">
    <name type="scientific">Haptolina brevifila</name>
    <dbReference type="NCBI Taxonomy" id="156173"/>
    <lineage>
        <taxon>Eukaryota</taxon>
        <taxon>Haptista</taxon>
        <taxon>Haptophyta</taxon>
        <taxon>Prymnesiophyceae</taxon>
        <taxon>Prymnesiales</taxon>
        <taxon>Prymnesiaceae</taxon>
        <taxon>Haptolina</taxon>
    </lineage>
</organism>
<feature type="domain" description="PDZ" evidence="2">
    <location>
        <begin position="96"/>
        <end position="156"/>
    </location>
</feature>
<evidence type="ECO:0000313" key="3">
    <source>
        <dbReference type="EMBL" id="CAD9555941.1"/>
    </source>
</evidence>
<dbReference type="EMBL" id="HBGU01086550">
    <property type="protein sequence ID" value="CAD9555941.1"/>
    <property type="molecule type" value="Transcribed_RNA"/>
</dbReference>
<feature type="compositionally biased region" description="Basic and acidic residues" evidence="1">
    <location>
        <begin position="9"/>
        <end position="19"/>
    </location>
</feature>
<sequence length="206" mass="21615">MGAEQSTEEQTREEEKSEQEAAGDTAATNDPSSSLAGGSPPASPPQTMYSVMDEVPPGPPDEPPGELSLPAEPMSAAPAHIPVPSGTSGLRLVNFDEPGPLGLRLSISGHGRKREIVIEHVKEGSPAERAGLIGDSKSKITGINGRALPVDEMVNMLRQDPPDSSLGRPLGLNVYVPPPKRPSTSFFSVREASGKARVAMALFFSI</sequence>
<feature type="compositionally biased region" description="Low complexity" evidence="1">
    <location>
        <begin position="31"/>
        <end position="40"/>
    </location>
</feature>
<dbReference type="AlphaFoldDB" id="A0A7S2JS37"/>
<dbReference type="Pfam" id="PF00595">
    <property type="entry name" value="PDZ"/>
    <property type="match status" value="1"/>
</dbReference>
<proteinExistence type="predicted"/>
<evidence type="ECO:0000256" key="1">
    <source>
        <dbReference type="SAM" id="MobiDB-lite"/>
    </source>
</evidence>
<dbReference type="CDD" id="cd00136">
    <property type="entry name" value="PDZ_canonical"/>
    <property type="match status" value="1"/>
</dbReference>
<name>A0A7S2JS37_9EUKA</name>
<reference evidence="3" key="1">
    <citation type="submission" date="2021-01" db="EMBL/GenBank/DDBJ databases">
        <authorList>
            <person name="Corre E."/>
            <person name="Pelletier E."/>
            <person name="Niang G."/>
            <person name="Scheremetjew M."/>
            <person name="Finn R."/>
            <person name="Kale V."/>
            <person name="Holt S."/>
            <person name="Cochrane G."/>
            <person name="Meng A."/>
            <person name="Brown T."/>
            <person name="Cohen L."/>
        </authorList>
    </citation>
    <scope>NUCLEOTIDE SEQUENCE</scope>
    <source>
        <strain evidence="3">UTEX LB 985</strain>
    </source>
</reference>
<protein>
    <recommendedName>
        <fullName evidence="2">PDZ domain-containing protein</fullName>
    </recommendedName>
</protein>
<dbReference type="InterPro" id="IPR036034">
    <property type="entry name" value="PDZ_sf"/>
</dbReference>
<feature type="region of interest" description="Disordered" evidence="1">
    <location>
        <begin position="1"/>
        <end position="83"/>
    </location>
</feature>
<evidence type="ECO:0000259" key="2">
    <source>
        <dbReference type="Pfam" id="PF00595"/>
    </source>
</evidence>
<dbReference type="InterPro" id="IPR001478">
    <property type="entry name" value="PDZ"/>
</dbReference>
<dbReference type="Gene3D" id="2.30.42.10">
    <property type="match status" value="1"/>
</dbReference>
<accession>A0A7S2JS37</accession>
<gene>
    <name evidence="3" type="ORF">CBRE1094_LOCUS47258</name>
</gene>